<sequence>MATVQDRKAPNAGTKVSQGQDAPVTREGAGFVAPESLAAESYSGEGGFATNRNAQPDQGSSQSGTGSVAQKPSSNGGTAPSYVASQYQSDSSGPHGKNLTQGGFDDARLKDGLKMALNSEPGSANDASRLAEAQLKQGDATQPSATGHREGNLNTKTAYENLDREVSS</sequence>
<evidence type="ECO:0000313" key="2">
    <source>
        <dbReference type="EMBL" id="KAF4508723.1"/>
    </source>
</evidence>
<protein>
    <submittedName>
        <fullName evidence="2">Uncharacterized protein</fullName>
    </submittedName>
</protein>
<evidence type="ECO:0000313" key="3">
    <source>
        <dbReference type="Proteomes" id="UP000557566"/>
    </source>
</evidence>
<comment type="caution">
    <text evidence="2">The sequence shown here is derived from an EMBL/GenBank/DDBJ whole genome shotgun (WGS) entry which is preliminary data.</text>
</comment>
<evidence type="ECO:0000256" key="1">
    <source>
        <dbReference type="SAM" id="MobiDB-lite"/>
    </source>
</evidence>
<dbReference type="OrthoDB" id="5383057at2759"/>
<proteinExistence type="predicted"/>
<keyword evidence="3" id="KW-1185">Reference proteome</keyword>
<name>A0A8H4PQT1_9HYPO</name>
<organism evidence="2 3">
    <name type="scientific">Ophiocordyceps sinensis</name>
    <dbReference type="NCBI Taxonomy" id="72228"/>
    <lineage>
        <taxon>Eukaryota</taxon>
        <taxon>Fungi</taxon>
        <taxon>Dikarya</taxon>
        <taxon>Ascomycota</taxon>
        <taxon>Pezizomycotina</taxon>
        <taxon>Sordariomycetes</taxon>
        <taxon>Hypocreomycetidae</taxon>
        <taxon>Hypocreales</taxon>
        <taxon>Ophiocordycipitaceae</taxon>
        <taxon>Ophiocordyceps</taxon>
    </lineage>
</organism>
<accession>A0A8H4PQT1</accession>
<dbReference type="EMBL" id="JAAVMX010000005">
    <property type="protein sequence ID" value="KAF4508723.1"/>
    <property type="molecule type" value="Genomic_DNA"/>
</dbReference>
<feature type="region of interest" description="Disordered" evidence="1">
    <location>
        <begin position="1"/>
        <end position="168"/>
    </location>
</feature>
<dbReference type="AlphaFoldDB" id="A0A8H4PQT1"/>
<feature type="compositionally biased region" description="Polar residues" evidence="1">
    <location>
        <begin position="50"/>
        <end position="92"/>
    </location>
</feature>
<dbReference type="Proteomes" id="UP000557566">
    <property type="component" value="Unassembled WGS sequence"/>
</dbReference>
<gene>
    <name evidence="2" type="ORF">G6O67_005065</name>
</gene>
<reference evidence="2 3" key="1">
    <citation type="journal article" date="2020" name="Genome Biol. Evol.">
        <title>A new high-quality draft genome assembly of the Chinese cordyceps Ophiocordyceps sinensis.</title>
        <authorList>
            <person name="Shu R."/>
            <person name="Zhang J."/>
            <person name="Meng Q."/>
            <person name="Zhang H."/>
            <person name="Zhou G."/>
            <person name="Li M."/>
            <person name="Wu P."/>
            <person name="Zhao Y."/>
            <person name="Chen C."/>
            <person name="Qin Q."/>
        </authorList>
    </citation>
    <scope>NUCLEOTIDE SEQUENCE [LARGE SCALE GENOMIC DNA]</scope>
    <source>
        <strain evidence="2 3">IOZ07</strain>
    </source>
</reference>